<organism evidence="7 8">
    <name type="scientific">Cyphellophora attinorum</name>
    <dbReference type="NCBI Taxonomy" id="1664694"/>
    <lineage>
        <taxon>Eukaryota</taxon>
        <taxon>Fungi</taxon>
        <taxon>Dikarya</taxon>
        <taxon>Ascomycota</taxon>
        <taxon>Pezizomycotina</taxon>
        <taxon>Eurotiomycetes</taxon>
        <taxon>Chaetothyriomycetidae</taxon>
        <taxon>Chaetothyriales</taxon>
        <taxon>Cyphellophoraceae</taxon>
        <taxon>Cyphellophora</taxon>
    </lineage>
</organism>
<dbReference type="OrthoDB" id="303614at2759"/>
<reference evidence="7 8" key="1">
    <citation type="submission" date="2015-06" db="EMBL/GenBank/DDBJ databases">
        <title>Draft genome of the ant-associated black yeast Phialophora attae CBS 131958.</title>
        <authorList>
            <person name="Moreno L.F."/>
            <person name="Stielow B.J."/>
            <person name="de Hoog S."/>
            <person name="Vicente V.A."/>
            <person name="Weiss V.A."/>
            <person name="de Vries M."/>
            <person name="Cruz L.M."/>
            <person name="Souza E.M."/>
        </authorList>
    </citation>
    <scope>NUCLEOTIDE SEQUENCE [LARGE SCALE GENOMIC DNA]</scope>
    <source>
        <strain evidence="7 8">CBS 131958</strain>
    </source>
</reference>
<comment type="caution">
    <text evidence="7">The sequence shown here is derived from an EMBL/GenBank/DDBJ whole genome shotgun (WGS) entry which is preliminary data.</text>
</comment>
<dbReference type="CDD" id="cd00082">
    <property type="entry name" value="HisKA"/>
    <property type="match status" value="1"/>
</dbReference>
<dbReference type="SUPFAM" id="SSF55785">
    <property type="entry name" value="PYP-like sensor domain (PAS domain)"/>
    <property type="match status" value="1"/>
</dbReference>
<dbReference type="CDD" id="cd00130">
    <property type="entry name" value="PAS"/>
    <property type="match status" value="1"/>
</dbReference>
<dbReference type="SMART" id="SM00091">
    <property type="entry name" value="PAS"/>
    <property type="match status" value="1"/>
</dbReference>
<dbReference type="Pfam" id="PF00512">
    <property type="entry name" value="HisKA"/>
    <property type="match status" value="1"/>
</dbReference>
<dbReference type="GeneID" id="28737978"/>
<protein>
    <recommendedName>
        <fullName evidence="2">histidine kinase</fullName>
        <ecNumber evidence="2">2.7.13.3</ecNumber>
    </recommendedName>
</protein>
<evidence type="ECO:0000256" key="2">
    <source>
        <dbReference type="ARBA" id="ARBA00012438"/>
    </source>
</evidence>
<evidence type="ECO:0000313" key="8">
    <source>
        <dbReference type="Proteomes" id="UP000038010"/>
    </source>
</evidence>
<dbReference type="GO" id="GO:0000155">
    <property type="term" value="F:phosphorelay sensor kinase activity"/>
    <property type="evidence" value="ECO:0007669"/>
    <property type="project" value="InterPro"/>
</dbReference>
<dbReference type="EC" id="2.7.13.3" evidence="2"/>
<evidence type="ECO:0000259" key="6">
    <source>
        <dbReference type="PROSITE" id="PS50112"/>
    </source>
</evidence>
<dbReference type="PANTHER" id="PTHR43711">
    <property type="entry name" value="TWO-COMPONENT HISTIDINE KINASE"/>
    <property type="match status" value="1"/>
</dbReference>
<keyword evidence="5" id="KW-0902">Two-component regulatory system</keyword>
<evidence type="ECO:0000313" key="7">
    <source>
        <dbReference type="EMBL" id="KPI38828.1"/>
    </source>
</evidence>
<dbReference type="InterPro" id="IPR035965">
    <property type="entry name" value="PAS-like_dom_sf"/>
</dbReference>
<gene>
    <name evidence="7" type="ORF">AB675_5855</name>
</gene>
<dbReference type="InterPro" id="IPR000014">
    <property type="entry name" value="PAS"/>
</dbReference>
<evidence type="ECO:0000256" key="5">
    <source>
        <dbReference type="ARBA" id="ARBA00023012"/>
    </source>
</evidence>
<sequence length="620" mass="69287">MSNLEWTIRLPNTSHVQLFKDTDWAATDLGPLSSWGPSLRFAASMVFADSRGACVYWGPRRTAFYNEAFKPMARGTLPRLMGSPFDVVFPELAASINSIFEKATSDGMTVDVDDIPLTVERDGYVEETYFVGQFVPLTDDNGVCGFYNTCHESTFRVLHDRRRLVLDHIMALPSVSVSSVFQHLIGAMETNPNDLTLQGSIGVPDGHKIALVHGDLHQTKSGVFPLLRKAHLKKTPLVISTTDADWGSILEGVQWAGFGEPSRELIISPLASAARLFGFLGTATNPRRKYDVRCEQFVNDITQQLLAKLNSAISIEQARRKEEALLRDLAESERKIRYMADHSPVGMVYFKREGEVVWANQQFYDIIGTTNQEAADVETVLEFYHEDDTEKASSIWEELVQGSDAISGELRLKRPFVTPEGDSEHAWILVHGFSLRGEGEVKYIMACLTDISRIKWAESIQTRNAIAAQEAKRRQEEFIDLISHELRNPLGAITIGAETISNCLSNSEGSQDSSGRLELLNENVHIAETVLVCASHQKRIVDDVLLLSRLESQMLTIAPVLTNLETLVERARRMFSGECKQHDIALKVIRHRSCVDLQAESVICDPSRLMQVIINILPMA</sequence>
<evidence type="ECO:0000256" key="1">
    <source>
        <dbReference type="ARBA" id="ARBA00000085"/>
    </source>
</evidence>
<dbReference type="SUPFAM" id="SSF47384">
    <property type="entry name" value="Homodimeric domain of signal transducing histidine kinase"/>
    <property type="match status" value="1"/>
</dbReference>
<dbReference type="InterPro" id="IPR003661">
    <property type="entry name" value="HisK_dim/P_dom"/>
</dbReference>
<proteinExistence type="predicted"/>
<dbReference type="RefSeq" id="XP_017998791.1">
    <property type="nucleotide sequence ID" value="XM_018146098.1"/>
</dbReference>
<dbReference type="VEuPathDB" id="FungiDB:AB675_5855"/>
<accession>A0A0N0NL67</accession>
<feature type="domain" description="PAS" evidence="6">
    <location>
        <begin position="332"/>
        <end position="403"/>
    </location>
</feature>
<dbReference type="PROSITE" id="PS50112">
    <property type="entry name" value="PAS"/>
    <property type="match status" value="1"/>
</dbReference>
<dbReference type="InterPro" id="IPR036890">
    <property type="entry name" value="HATPase_C_sf"/>
</dbReference>
<evidence type="ECO:0000256" key="4">
    <source>
        <dbReference type="ARBA" id="ARBA00022777"/>
    </source>
</evidence>
<dbReference type="InterPro" id="IPR013656">
    <property type="entry name" value="PAS_4"/>
</dbReference>
<evidence type="ECO:0000256" key="3">
    <source>
        <dbReference type="ARBA" id="ARBA00022679"/>
    </source>
</evidence>
<name>A0A0N0NL67_9EURO</name>
<keyword evidence="4" id="KW-0418">Kinase</keyword>
<comment type="catalytic activity">
    <reaction evidence="1">
        <text>ATP + protein L-histidine = ADP + protein N-phospho-L-histidine.</text>
        <dbReference type="EC" id="2.7.13.3"/>
    </reaction>
</comment>
<dbReference type="Gene3D" id="3.30.450.20">
    <property type="entry name" value="PAS domain"/>
    <property type="match status" value="2"/>
</dbReference>
<keyword evidence="8" id="KW-1185">Reference proteome</keyword>
<dbReference type="SUPFAM" id="SSF55874">
    <property type="entry name" value="ATPase domain of HSP90 chaperone/DNA topoisomerase II/histidine kinase"/>
    <property type="match status" value="1"/>
</dbReference>
<keyword evidence="3" id="KW-0808">Transferase</keyword>
<dbReference type="AlphaFoldDB" id="A0A0N0NL67"/>
<dbReference type="Gene3D" id="1.10.287.130">
    <property type="match status" value="1"/>
</dbReference>
<dbReference type="EMBL" id="LFJN01000017">
    <property type="protein sequence ID" value="KPI38828.1"/>
    <property type="molecule type" value="Genomic_DNA"/>
</dbReference>
<dbReference type="STRING" id="1664694.A0A0N0NL67"/>
<dbReference type="Proteomes" id="UP000038010">
    <property type="component" value="Unassembled WGS sequence"/>
</dbReference>
<dbReference type="SMART" id="SM00388">
    <property type="entry name" value="HisKA"/>
    <property type="match status" value="1"/>
</dbReference>
<dbReference type="InterPro" id="IPR036097">
    <property type="entry name" value="HisK_dim/P_sf"/>
</dbReference>
<dbReference type="Pfam" id="PF08448">
    <property type="entry name" value="PAS_4"/>
    <property type="match status" value="1"/>
</dbReference>
<dbReference type="NCBIfam" id="TIGR00229">
    <property type="entry name" value="sensory_box"/>
    <property type="match status" value="1"/>
</dbReference>
<dbReference type="PANTHER" id="PTHR43711:SF31">
    <property type="entry name" value="HISTIDINE KINASE"/>
    <property type="match status" value="1"/>
</dbReference>
<dbReference type="InterPro" id="IPR050736">
    <property type="entry name" value="Sensor_HK_Regulatory"/>
</dbReference>